<protein>
    <submittedName>
        <fullName evidence="1">HIT domain-containing protein</fullName>
    </submittedName>
</protein>
<dbReference type="AlphaFoldDB" id="A0A975GRJ6"/>
<dbReference type="Gene3D" id="3.30.428.10">
    <property type="entry name" value="HIT-like"/>
    <property type="match status" value="2"/>
</dbReference>
<dbReference type="Proteomes" id="UP000663722">
    <property type="component" value="Chromosome"/>
</dbReference>
<organism evidence="1 2">
    <name type="scientific">Desulfonema magnum</name>
    <dbReference type="NCBI Taxonomy" id="45655"/>
    <lineage>
        <taxon>Bacteria</taxon>
        <taxon>Pseudomonadati</taxon>
        <taxon>Thermodesulfobacteriota</taxon>
        <taxon>Desulfobacteria</taxon>
        <taxon>Desulfobacterales</taxon>
        <taxon>Desulfococcaceae</taxon>
        <taxon>Desulfonema</taxon>
    </lineage>
</organism>
<keyword evidence="2" id="KW-1185">Reference proteome</keyword>
<name>A0A975GRJ6_9BACT</name>
<accession>A0A975GRJ6</accession>
<gene>
    <name evidence="1" type="ORF">dnm_071860</name>
</gene>
<dbReference type="RefSeq" id="WP_207679030.1">
    <property type="nucleotide sequence ID" value="NZ_CP061800.1"/>
</dbReference>
<evidence type="ECO:0000313" key="1">
    <source>
        <dbReference type="EMBL" id="QTA91121.1"/>
    </source>
</evidence>
<dbReference type="InterPro" id="IPR036265">
    <property type="entry name" value="HIT-like_sf"/>
</dbReference>
<dbReference type="KEGG" id="dmm:dnm_071860"/>
<proteinExistence type="predicted"/>
<dbReference type="SUPFAM" id="SSF54197">
    <property type="entry name" value="HIT-like"/>
    <property type="match status" value="2"/>
</dbReference>
<reference evidence="1" key="1">
    <citation type="journal article" date="2021" name="Microb. Physiol.">
        <title>Proteogenomic Insights into the Physiology of Marine, Sulfate-Reducing, Filamentous Desulfonema limicola and Desulfonema magnum.</title>
        <authorList>
            <person name="Schnaars V."/>
            <person name="Wohlbrand L."/>
            <person name="Scheve S."/>
            <person name="Hinrichs C."/>
            <person name="Reinhardt R."/>
            <person name="Rabus R."/>
        </authorList>
    </citation>
    <scope>NUCLEOTIDE SEQUENCE</scope>
    <source>
        <strain evidence="1">4be13</strain>
    </source>
</reference>
<dbReference type="EMBL" id="CP061800">
    <property type="protein sequence ID" value="QTA91121.1"/>
    <property type="molecule type" value="Genomic_DNA"/>
</dbReference>
<sequence>MKFESVQKKTVILNPAENMARKTIPSEIRIDPLTRRSSRICHFMKLKWEKPDFDKLISGTEKMCPFCPDKIMKITPCFPPEIVEEGRMISDDMVLFPNIAPYDSIGAVATMGSRHYIPMTEIEPERIAKAFRLAMDFFRRFRDTGNEESVYNIINWNYMPPSGSSIIHPHLQVFSSSFAPNLMRNELDAAKIYMETSRTNYWDDLVKAETADGRRFLGKIGRTTWLTAYAPLGVAGDVLAVVDGVRCTLELTDDDLSDIAKGLTKAMAAYDKMGIYSFNMNFFTGAETDDHTRFHLLFSPRTFFNQALATPDIGAIQRLFNESVCMAFPEDIRDMLKSEW</sequence>
<evidence type="ECO:0000313" key="2">
    <source>
        <dbReference type="Proteomes" id="UP000663722"/>
    </source>
</evidence>